<comment type="caution">
    <text evidence="1">The sequence shown here is derived from an EMBL/GenBank/DDBJ whole genome shotgun (WGS) entry which is preliminary data.</text>
</comment>
<evidence type="ECO:0000313" key="1">
    <source>
        <dbReference type="EMBL" id="CAG8665276.1"/>
    </source>
</evidence>
<gene>
    <name evidence="1" type="ORF">SPELUC_LOCUS9435</name>
</gene>
<proteinExistence type="predicted"/>
<reference evidence="1" key="1">
    <citation type="submission" date="2021-06" db="EMBL/GenBank/DDBJ databases">
        <authorList>
            <person name="Kallberg Y."/>
            <person name="Tangrot J."/>
            <person name="Rosling A."/>
        </authorList>
    </citation>
    <scope>NUCLEOTIDE SEQUENCE</scope>
    <source>
        <strain evidence="1">28 12/20/2015</strain>
    </source>
</reference>
<accession>A0ACA9NMY5</accession>
<keyword evidence="2" id="KW-1185">Reference proteome</keyword>
<dbReference type="EMBL" id="CAJVPW010015830">
    <property type="protein sequence ID" value="CAG8665276.1"/>
    <property type="molecule type" value="Genomic_DNA"/>
</dbReference>
<dbReference type="Proteomes" id="UP000789366">
    <property type="component" value="Unassembled WGS sequence"/>
</dbReference>
<sequence>MYFYLATIVAIFAYVLYKFYIYPLYLSPLRKIPGPPVYNFILGHYASSYFSNKELGEAFAHLLKQYGGIVKYHGLFNEPYILISDQKLIQQVLYLQQESLINDKEK</sequence>
<organism evidence="1 2">
    <name type="scientific">Cetraspora pellucida</name>
    <dbReference type="NCBI Taxonomy" id="1433469"/>
    <lineage>
        <taxon>Eukaryota</taxon>
        <taxon>Fungi</taxon>
        <taxon>Fungi incertae sedis</taxon>
        <taxon>Mucoromycota</taxon>
        <taxon>Glomeromycotina</taxon>
        <taxon>Glomeromycetes</taxon>
        <taxon>Diversisporales</taxon>
        <taxon>Gigasporaceae</taxon>
        <taxon>Cetraspora</taxon>
    </lineage>
</organism>
<name>A0ACA9NMY5_9GLOM</name>
<evidence type="ECO:0000313" key="2">
    <source>
        <dbReference type="Proteomes" id="UP000789366"/>
    </source>
</evidence>
<protein>
    <submittedName>
        <fullName evidence="1">16112_t:CDS:1</fullName>
    </submittedName>
</protein>